<evidence type="ECO:0000259" key="2">
    <source>
        <dbReference type="Pfam" id="PF16531"/>
    </source>
</evidence>
<dbReference type="EMBL" id="OU892284">
    <property type="protein sequence ID" value="CAG9772759.1"/>
    <property type="molecule type" value="Genomic_DNA"/>
</dbReference>
<dbReference type="OrthoDB" id="49058at2759"/>
<evidence type="ECO:0000256" key="1">
    <source>
        <dbReference type="SAM" id="Coils"/>
    </source>
</evidence>
<dbReference type="InterPro" id="IPR038558">
    <property type="entry name" value="SAS-6_N_sf"/>
</dbReference>
<name>A0A9N9QSQ1_9CUCU</name>
<keyword evidence="1" id="KW-0175">Coiled coil</keyword>
<proteinExistence type="predicted"/>
<evidence type="ECO:0000313" key="4">
    <source>
        <dbReference type="Proteomes" id="UP001152799"/>
    </source>
</evidence>
<dbReference type="Proteomes" id="UP001152799">
    <property type="component" value="Chromosome 8"/>
</dbReference>
<feature type="coiled-coil region" evidence="1">
    <location>
        <begin position="210"/>
        <end position="335"/>
    </location>
</feature>
<dbReference type="Pfam" id="PF16531">
    <property type="entry name" value="SAS-6_N"/>
    <property type="match status" value="1"/>
</dbReference>
<protein>
    <recommendedName>
        <fullName evidence="2">Spindle assembly abnormal protein 6 N-terminal domain-containing protein</fullName>
    </recommendedName>
</protein>
<dbReference type="Gene3D" id="2.170.210.20">
    <property type="entry name" value="Spindle assembly abnormal protein 6, N-terminal domain"/>
    <property type="match status" value="1"/>
</dbReference>
<dbReference type="InterPro" id="IPR032396">
    <property type="entry name" value="SAS-6_N"/>
</dbReference>
<reference evidence="3" key="1">
    <citation type="submission" date="2022-01" db="EMBL/GenBank/DDBJ databases">
        <authorList>
            <person name="King R."/>
        </authorList>
    </citation>
    <scope>NUCLEOTIDE SEQUENCE</scope>
</reference>
<dbReference type="AlphaFoldDB" id="A0A9N9QSQ1"/>
<feature type="domain" description="Spindle assembly abnormal protein 6 N-terminal" evidence="2">
    <location>
        <begin position="18"/>
        <end position="126"/>
    </location>
</feature>
<organism evidence="3 4">
    <name type="scientific">Ceutorhynchus assimilis</name>
    <name type="common">cabbage seed weevil</name>
    <dbReference type="NCBI Taxonomy" id="467358"/>
    <lineage>
        <taxon>Eukaryota</taxon>
        <taxon>Metazoa</taxon>
        <taxon>Ecdysozoa</taxon>
        <taxon>Arthropoda</taxon>
        <taxon>Hexapoda</taxon>
        <taxon>Insecta</taxon>
        <taxon>Pterygota</taxon>
        <taxon>Neoptera</taxon>
        <taxon>Endopterygota</taxon>
        <taxon>Coleoptera</taxon>
        <taxon>Polyphaga</taxon>
        <taxon>Cucujiformia</taxon>
        <taxon>Curculionidae</taxon>
        <taxon>Ceutorhynchinae</taxon>
        <taxon>Ceutorhynchus</taxon>
    </lineage>
</organism>
<sequence length="435" mass="51229">MPYKEHFLYNDKIIIPIVQRNDHTEDRHLNISILEVADKLQIKIRDLTDYSFNYSDTVGLADFELIRCAQSLDINFSEFKANIIDMLHQYQKKEMYLKCQISDNKCTLVFYMKSKIKNMVYLTLDLQKTNETEIIAEIHAEKQEAQELIRKLEKQLGKTKKLVEEKDFEIQDIEKARKLMLEQFCKNLRYIESWSTSKLVQIQNQVLTKITALSKKINILQTNIEILKQENNLKAVSSDRLMKTMENLRVENMESNRLNEKLKKENGALNILRCSLERNVADMKKTVDELQSVNRNMERKQIELEKDLGKLSIIVTQKESKINELSKDVVQANNMLVQFNSCFDEKAQQLNELQKSIVSRDRIINEQKLQNNQVLIAFEEYKREFSAERFGALEKDLLMSRRKIDELEEEMRKINKINALLTHKIGQGCFGMNMK</sequence>
<feature type="coiled-coil region" evidence="1">
    <location>
        <begin position="135"/>
        <end position="165"/>
    </location>
</feature>
<accession>A0A9N9QSQ1</accession>
<feature type="coiled-coil region" evidence="1">
    <location>
        <begin position="364"/>
        <end position="424"/>
    </location>
</feature>
<keyword evidence="4" id="KW-1185">Reference proteome</keyword>
<gene>
    <name evidence="3" type="ORF">CEUTPL_LOCUS13164</name>
</gene>
<evidence type="ECO:0000313" key="3">
    <source>
        <dbReference type="EMBL" id="CAG9772759.1"/>
    </source>
</evidence>